<reference evidence="3" key="1">
    <citation type="submission" date="2011-05" db="EMBL/GenBank/DDBJ databases">
        <authorList>
            <person name="Richards S.R."/>
            <person name="Qu J."/>
            <person name="Jiang H."/>
            <person name="Jhangiani S.N."/>
            <person name="Agravi P."/>
            <person name="Goodspeed R."/>
            <person name="Gross S."/>
            <person name="Mandapat C."/>
            <person name="Jackson L."/>
            <person name="Mathew T."/>
            <person name="Pu L."/>
            <person name="Thornton R."/>
            <person name="Saada N."/>
            <person name="Wilczek-Boney K.B."/>
            <person name="Lee S."/>
            <person name="Kovar C."/>
            <person name="Wu Y."/>
            <person name="Scherer S.E."/>
            <person name="Worley K.C."/>
            <person name="Muzny D.M."/>
            <person name="Gibbs R."/>
        </authorList>
    </citation>
    <scope>NUCLEOTIDE SEQUENCE</scope>
    <source>
        <strain evidence="3">Brora</strain>
    </source>
</reference>
<sequence length="93" mass="10908">MKKRILWSLHGHPLASHAGVSRTLHRGQQIYFWPRMKWDILNYIRRCSRCQACKPRRKLSCENIALGPYAPFDCWSIDLMGPKPQPKEGIPTY</sequence>
<dbReference type="HOGENOM" id="CLU_000384_29_5_1"/>
<dbReference type="InterPro" id="IPR041588">
    <property type="entry name" value="Integrase_H2C2"/>
</dbReference>
<dbReference type="Pfam" id="PF17921">
    <property type="entry name" value="Integrase_H2C2"/>
    <property type="match status" value="1"/>
</dbReference>
<name>T1IJZ7_STRMM</name>
<evidence type="ECO:0000313" key="2">
    <source>
        <dbReference type="EnsemblMetazoa" id="SMAR001228-PA"/>
    </source>
</evidence>
<reference evidence="2" key="2">
    <citation type="submission" date="2015-02" db="UniProtKB">
        <authorList>
            <consortium name="EnsemblMetazoa"/>
        </authorList>
    </citation>
    <scope>IDENTIFICATION</scope>
</reference>
<keyword evidence="3" id="KW-1185">Reference proteome</keyword>
<dbReference type="PhylomeDB" id="T1IJZ7"/>
<protein>
    <recommendedName>
        <fullName evidence="1">Integrase zinc-binding domain-containing protein</fullName>
    </recommendedName>
</protein>
<dbReference type="FunFam" id="1.10.340.70:FF:000001">
    <property type="entry name" value="Retrovirus-related Pol polyprotein from transposon gypsy-like Protein"/>
    <property type="match status" value="1"/>
</dbReference>
<accession>T1IJZ7</accession>
<dbReference type="EMBL" id="JH430366">
    <property type="status" value="NOT_ANNOTATED_CDS"/>
    <property type="molecule type" value="Genomic_DNA"/>
</dbReference>
<evidence type="ECO:0000259" key="1">
    <source>
        <dbReference type="Pfam" id="PF17921"/>
    </source>
</evidence>
<organism evidence="2 3">
    <name type="scientific">Strigamia maritima</name>
    <name type="common">European centipede</name>
    <name type="synonym">Geophilus maritimus</name>
    <dbReference type="NCBI Taxonomy" id="126957"/>
    <lineage>
        <taxon>Eukaryota</taxon>
        <taxon>Metazoa</taxon>
        <taxon>Ecdysozoa</taxon>
        <taxon>Arthropoda</taxon>
        <taxon>Myriapoda</taxon>
        <taxon>Chilopoda</taxon>
        <taxon>Pleurostigmophora</taxon>
        <taxon>Geophilomorpha</taxon>
        <taxon>Linotaeniidae</taxon>
        <taxon>Strigamia</taxon>
    </lineage>
</organism>
<proteinExistence type="predicted"/>
<dbReference type="Gene3D" id="1.10.340.70">
    <property type="match status" value="1"/>
</dbReference>
<feature type="domain" description="Integrase zinc-binding" evidence="1">
    <location>
        <begin position="1"/>
        <end position="56"/>
    </location>
</feature>
<dbReference type="EnsemblMetazoa" id="SMAR001228-RA">
    <property type="protein sequence ID" value="SMAR001228-PA"/>
    <property type="gene ID" value="SMAR001228"/>
</dbReference>
<evidence type="ECO:0000313" key="3">
    <source>
        <dbReference type="Proteomes" id="UP000014500"/>
    </source>
</evidence>
<dbReference type="AlphaFoldDB" id="T1IJZ7"/>
<dbReference type="PANTHER" id="PTHR47266">
    <property type="entry name" value="ENDONUCLEASE-RELATED"/>
    <property type="match status" value="1"/>
</dbReference>
<dbReference type="InterPro" id="IPR052160">
    <property type="entry name" value="Gypsy_RT_Integrase-like"/>
</dbReference>
<dbReference type="Proteomes" id="UP000014500">
    <property type="component" value="Unassembled WGS sequence"/>
</dbReference>